<dbReference type="PANTHER" id="PTHR43702">
    <property type="entry name" value="L-FUCOSE-PROTON SYMPORTER"/>
    <property type="match status" value="1"/>
</dbReference>
<proteinExistence type="predicted"/>
<dbReference type="PROSITE" id="PS50850">
    <property type="entry name" value="MFS"/>
    <property type="match status" value="1"/>
</dbReference>
<comment type="caution">
    <text evidence="8">The sequence shown here is derived from an EMBL/GenBank/DDBJ whole genome shotgun (WGS) entry which is preliminary data.</text>
</comment>
<evidence type="ECO:0000256" key="2">
    <source>
        <dbReference type="ARBA" id="ARBA00022475"/>
    </source>
</evidence>
<dbReference type="AlphaFoldDB" id="A0A4Q8QIE3"/>
<keyword evidence="4 6" id="KW-1133">Transmembrane helix</keyword>
<accession>A0A4Q8QIE3</accession>
<protein>
    <submittedName>
        <fullName evidence="8">MFS transporter</fullName>
    </submittedName>
</protein>
<feature type="transmembrane region" description="Helical" evidence="6">
    <location>
        <begin position="232"/>
        <end position="253"/>
    </location>
</feature>
<comment type="subcellular location">
    <subcellularLocation>
        <location evidence="1">Cell inner membrane</location>
        <topology evidence="1">Multi-pass membrane protein</topology>
    </subcellularLocation>
</comment>
<evidence type="ECO:0000313" key="9">
    <source>
        <dbReference type="Proteomes" id="UP000291981"/>
    </source>
</evidence>
<dbReference type="InterPro" id="IPR050375">
    <property type="entry name" value="MFS_TsgA-like"/>
</dbReference>
<dbReference type="Pfam" id="PF07690">
    <property type="entry name" value="MFS_1"/>
    <property type="match status" value="1"/>
</dbReference>
<dbReference type="RefSeq" id="WP_130612307.1">
    <property type="nucleotide sequence ID" value="NZ_SGIU01000001.1"/>
</dbReference>
<gene>
    <name evidence="8" type="ORF">EW142_08255</name>
</gene>
<feature type="transmembrane region" description="Helical" evidence="6">
    <location>
        <begin position="100"/>
        <end position="119"/>
    </location>
</feature>
<feature type="transmembrane region" description="Helical" evidence="6">
    <location>
        <begin position="76"/>
        <end position="94"/>
    </location>
</feature>
<keyword evidence="5 6" id="KW-0472">Membrane</keyword>
<feature type="transmembrane region" description="Helical" evidence="6">
    <location>
        <begin position="273"/>
        <end position="291"/>
    </location>
</feature>
<dbReference type="SUPFAM" id="SSF103473">
    <property type="entry name" value="MFS general substrate transporter"/>
    <property type="match status" value="1"/>
</dbReference>
<dbReference type="Gene3D" id="1.20.1250.20">
    <property type="entry name" value="MFS general substrate transporter like domains"/>
    <property type="match status" value="2"/>
</dbReference>
<dbReference type="GO" id="GO:0005886">
    <property type="term" value="C:plasma membrane"/>
    <property type="evidence" value="ECO:0007669"/>
    <property type="project" value="UniProtKB-SubCell"/>
</dbReference>
<sequence length="418" mass="45948">MTNQLRTNYLVVAYVLLTFFFISFLTNILGSLNPSASESFGLSKTMVAFLPFAFFLAYGIMSIPAGLLLERVGQKRLLLTAFFLALLGSLLFVAFPNFTFFLVALFTIGCGMAILQVVINPLLRVSGGEENYAFTSVLGQLCFGLASFVAPLIYTLSLAEDEAGLSSFLNQIAGHLVVLDLRWVSIYVIFALFAVGMLVVTLFLKLPKTTQNEDERIGDLNSFTALLKSKTVIFFFLGIFAYVGVEQGISFWISKFLYQYHGFDFETVGAKAVANFWGLMTIGGLVGLVLLKLLDSKLVLKLFTSLTMVCLLSGLFGPKQFSLYGFQACGFFMAVMYPIIISLALNSVKEMHGSFAGILMTGIVGGALFQLLIGFLGDLTSLRFGMIFNFIGLLYILFIAFWAKPLIKNKTVKIKSKG</sequence>
<name>A0A4Q8QIE3_9FLAO</name>
<dbReference type="Proteomes" id="UP000291981">
    <property type="component" value="Unassembled WGS sequence"/>
</dbReference>
<dbReference type="OrthoDB" id="3225787at2"/>
<dbReference type="EMBL" id="SGIU01000001">
    <property type="protein sequence ID" value="TAI49774.1"/>
    <property type="molecule type" value="Genomic_DNA"/>
</dbReference>
<feature type="transmembrane region" description="Helical" evidence="6">
    <location>
        <begin position="298"/>
        <end position="317"/>
    </location>
</feature>
<feature type="transmembrane region" description="Helical" evidence="6">
    <location>
        <begin position="7"/>
        <end position="29"/>
    </location>
</feature>
<evidence type="ECO:0000259" key="7">
    <source>
        <dbReference type="PROSITE" id="PS50850"/>
    </source>
</evidence>
<feature type="transmembrane region" description="Helical" evidence="6">
    <location>
        <begin position="323"/>
        <end position="345"/>
    </location>
</feature>
<feature type="transmembrane region" description="Helical" evidence="6">
    <location>
        <begin position="49"/>
        <end position="69"/>
    </location>
</feature>
<feature type="transmembrane region" description="Helical" evidence="6">
    <location>
        <begin position="131"/>
        <end position="154"/>
    </location>
</feature>
<evidence type="ECO:0000256" key="1">
    <source>
        <dbReference type="ARBA" id="ARBA00004429"/>
    </source>
</evidence>
<evidence type="ECO:0000256" key="6">
    <source>
        <dbReference type="SAM" id="Phobius"/>
    </source>
</evidence>
<evidence type="ECO:0000256" key="3">
    <source>
        <dbReference type="ARBA" id="ARBA00022692"/>
    </source>
</evidence>
<evidence type="ECO:0000256" key="5">
    <source>
        <dbReference type="ARBA" id="ARBA00023136"/>
    </source>
</evidence>
<feature type="transmembrane region" description="Helical" evidence="6">
    <location>
        <begin position="382"/>
        <end position="403"/>
    </location>
</feature>
<dbReference type="InterPro" id="IPR020846">
    <property type="entry name" value="MFS_dom"/>
</dbReference>
<feature type="transmembrane region" description="Helical" evidence="6">
    <location>
        <begin position="357"/>
        <end position="376"/>
    </location>
</feature>
<evidence type="ECO:0000256" key="4">
    <source>
        <dbReference type="ARBA" id="ARBA00022989"/>
    </source>
</evidence>
<keyword evidence="3 6" id="KW-0812">Transmembrane</keyword>
<reference evidence="8 9" key="1">
    <citation type="submission" date="2019-02" db="EMBL/GenBank/DDBJ databases">
        <title>Draft genome sequence of Muricauda sp. 176CP4-71.</title>
        <authorList>
            <person name="Park J.-S."/>
        </authorList>
    </citation>
    <scope>NUCLEOTIDE SEQUENCE [LARGE SCALE GENOMIC DNA]</scope>
    <source>
        <strain evidence="8 9">176CP4-71</strain>
    </source>
</reference>
<dbReference type="InterPro" id="IPR036259">
    <property type="entry name" value="MFS_trans_sf"/>
</dbReference>
<keyword evidence="9" id="KW-1185">Reference proteome</keyword>
<dbReference type="InterPro" id="IPR011701">
    <property type="entry name" value="MFS"/>
</dbReference>
<feature type="transmembrane region" description="Helical" evidence="6">
    <location>
        <begin position="184"/>
        <end position="204"/>
    </location>
</feature>
<organism evidence="8 9">
    <name type="scientific">Flagellimonas allohymeniacidonis</name>
    <dbReference type="NCBI Taxonomy" id="2517819"/>
    <lineage>
        <taxon>Bacteria</taxon>
        <taxon>Pseudomonadati</taxon>
        <taxon>Bacteroidota</taxon>
        <taxon>Flavobacteriia</taxon>
        <taxon>Flavobacteriales</taxon>
        <taxon>Flavobacteriaceae</taxon>
        <taxon>Flagellimonas</taxon>
    </lineage>
</organism>
<keyword evidence="2" id="KW-1003">Cell membrane</keyword>
<dbReference type="PANTHER" id="PTHR43702:SF12">
    <property type="entry name" value="N-ACETYL GLUCOSAMINE TRANSPORTER NAGP"/>
    <property type="match status" value="1"/>
</dbReference>
<dbReference type="GO" id="GO:0022857">
    <property type="term" value="F:transmembrane transporter activity"/>
    <property type="evidence" value="ECO:0007669"/>
    <property type="project" value="InterPro"/>
</dbReference>
<feature type="domain" description="Major facilitator superfamily (MFS) profile" evidence="7">
    <location>
        <begin position="11"/>
        <end position="410"/>
    </location>
</feature>
<evidence type="ECO:0000313" key="8">
    <source>
        <dbReference type="EMBL" id="TAI49774.1"/>
    </source>
</evidence>